<evidence type="ECO:0000313" key="3">
    <source>
        <dbReference type="EMBL" id="GAO43223.1"/>
    </source>
</evidence>
<comment type="caution">
    <text evidence="3">The sequence shown here is derived from an EMBL/GenBank/DDBJ whole genome shotgun (WGS) entry which is preliminary data.</text>
</comment>
<gene>
    <name evidence="3" type="ORF">FPE01S_02_03270</name>
</gene>
<protein>
    <recommendedName>
        <fullName evidence="2">DUF4397 domain-containing protein</fullName>
    </recommendedName>
</protein>
<dbReference type="EMBL" id="BBWV01000002">
    <property type="protein sequence ID" value="GAO43223.1"/>
    <property type="molecule type" value="Genomic_DNA"/>
</dbReference>
<keyword evidence="1" id="KW-0732">Signal</keyword>
<sequence>MLKKFCMKSTLKLFAVFSLVAILATSCLKSSDNQPATPVAGLMAFNLAPDQNSMGIRLNGNNLTNQPLSYTNYTGAYLPIYVGDRSAWAFDYSNGAPLTEETKFSAAADQYYSLFVVGSDSSYKTLVTTDNLDSLPFTAGKAFVRYINAIVDTTTSPEVIVAGGSTSYQQEVSFGQVSAFQPIDAGDIAVSVKAGTTIDKSRTFPVEANKIYTVLLVGEPGAAGNKAVDIKYVVNGTIQDSTAHQ</sequence>
<feature type="chain" id="PRO_5002430055" description="DUF4397 domain-containing protein" evidence="1">
    <location>
        <begin position="24"/>
        <end position="245"/>
    </location>
</feature>
<dbReference type="PROSITE" id="PS51257">
    <property type="entry name" value="PROKAR_LIPOPROTEIN"/>
    <property type="match status" value="1"/>
</dbReference>
<organism evidence="3 4">
    <name type="scientific">Flavihumibacter petaseus NBRC 106054</name>
    <dbReference type="NCBI Taxonomy" id="1220578"/>
    <lineage>
        <taxon>Bacteria</taxon>
        <taxon>Pseudomonadati</taxon>
        <taxon>Bacteroidota</taxon>
        <taxon>Chitinophagia</taxon>
        <taxon>Chitinophagales</taxon>
        <taxon>Chitinophagaceae</taxon>
        <taxon>Flavihumibacter</taxon>
    </lineage>
</organism>
<name>A0A0E9N0B8_9BACT</name>
<evidence type="ECO:0000259" key="2">
    <source>
        <dbReference type="Pfam" id="PF14344"/>
    </source>
</evidence>
<dbReference type="Pfam" id="PF14344">
    <property type="entry name" value="DUF4397"/>
    <property type="match status" value="1"/>
</dbReference>
<evidence type="ECO:0000256" key="1">
    <source>
        <dbReference type="SAM" id="SignalP"/>
    </source>
</evidence>
<keyword evidence="4" id="KW-1185">Reference proteome</keyword>
<feature type="domain" description="DUF4397" evidence="2">
    <location>
        <begin position="44"/>
        <end position="153"/>
    </location>
</feature>
<dbReference type="STRING" id="1220578.FPE01S_02_03270"/>
<dbReference type="Proteomes" id="UP000033121">
    <property type="component" value="Unassembled WGS sequence"/>
</dbReference>
<evidence type="ECO:0000313" key="4">
    <source>
        <dbReference type="Proteomes" id="UP000033121"/>
    </source>
</evidence>
<dbReference type="OrthoDB" id="672039at2"/>
<feature type="signal peptide" evidence="1">
    <location>
        <begin position="1"/>
        <end position="23"/>
    </location>
</feature>
<dbReference type="AlphaFoldDB" id="A0A0E9N0B8"/>
<proteinExistence type="predicted"/>
<dbReference type="InterPro" id="IPR025510">
    <property type="entry name" value="DUF4397"/>
</dbReference>
<reference evidence="3 4" key="1">
    <citation type="submission" date="2015-04" db="EMBL/GenBank/DDBJ databases">
        <title>Whole genome shotgun sequence of Flavihumibacter petaseus NBRC 106054.</title>
        <authorList>
            <person name="Miyazawa S."/>
            <person name="Hosoyama A."/>
            <person name="Hashimoto M."/>
            <person name="Noguchi M."/>
            <person name="Tsuchikane K."/>
            <person name="Ohji S."/>
            <person name="Yamazoe A."/>
            <person name="Ichikawa N."/>
            <person name="Kimura A."/>
            <person name="Fujita N."/>
        </authorList>
    </citation>
    <scope>NUCLEOTIDE SEQUENCE [LARGE SCALE GENOMIC DNA]</scope>
    <source>
        <strain evidence="3 4">NBRC 106054</strain>
    </source>
</reference>
<accession>A0A0E9N0B8</accession>